<protein>
    <submittedName>
        <fullName evidence="1">Uncharacterized protein</fullName>
    </submittedName>
</protein>
<accession>X0KKD9</accession>
<name>X0KKD9_FUSOX</name>
<gene>
    <name evidence="1" type="ORF">FOTG_17566</name>
</gene>
<sequence length="293" mass="33718">MDQEISWFLLDDSTDEYQRKVNAANALLKIRKHVDQNKLTLKTFTKRQFSQRKQKDRFSDNVQKLVGESEESQVFLPLLKNSASNSDDSINQLLLALYTFTDADFELIKQHGLTEIVSALLRKTCDCTVFPDIRSEFIRIIKNVCGDEETNTGPTNKALLLGLLKDMETHHEDTFQPFFLTSEALHAPRMDVHPDLITKTVAYQLVGARSDRLIQVLRHSAMLQAITVSYQWNFERRQEKVSPASEMRTDAIVAMIPKDNKQDISFVLRVGYRAGWEIVEHLDLRSSQEPMTK</sequence>
<dbReference type="OrthoDB" id="3793606at2759"/>
<proteinExistence type="predicted"/>
<reference evidence="1" key="1">
    <citation type="submission" date="2011-11" db="EMBL/GenBank/DDBJ databases">
        <title>The Genome Sequence of Fusarium oxysporum Cotton.</title>
        <authorList>
            <consortium name="The Broad Institute Genome Sequencing Platform"/>
            <person name="Ma L.-J."/>
            <person name="Gale L.R."/>
            <person name="Schwartz D.C."/>
            <person name="Zhou S."/>
            <person name="Corby-Kistler H."/>
            <person name="Young S.K."/>
            <person name="Zeng Q."/>
            <person name="Gargeya S."/>
            <person name="Fitzgerald M."/>
            <person name="Haas B."/>
            <person name="Abouelleil A."/>
            <person name="Alvarado L."/>
            <person name="Arachchi H.M."/>
            <person name="Berlin A."/>
            <person name="Brown A."/>
            <person name="Chapman S.B."/>
            <person name="Chen Z."/>
            <person name="Dunbar C."/>
            <person name="Freedman E."/>
            <person name="Gearin G."/>
            <person name="Goldberg J."/>
            <person name="Griggs A."/>
            <person name="Gujja S."/>
            <person name="Heiman D."/>
            <person name="Howarth C."/>
            <person name="Larson L."/>
            <person name="Lui A."/>
            <person name="MacDonald P.J.P."/>
            <person name="Montmayeur A."/>
            <person name="Murphy C."/>
            <person name="Neiman D."/>
            <person name="Pearson M."/>
            <person name="Priest M."/>
            <person name="Roberts A."/>
            <person name="Saif S."/>
            <person name="Shea T."/>
            <person name="Shenoy N."/>
            <person name="Sisk P."/>
            <person name="Stolte C."/>
            <person name="Sykes S."/>
            <person name="Wortman J."/>
            <person name="Nusbaum C."/>
            <person name="Birren B."/>
        </authorList>
    </citation>
    <scope>NUCLEOTIDE SEQUENCE [LARGE SCALE GENOMIC DNA]</scope>
    <source>
        <strain evidence="1">25433</strain>
    </source>
</reference>
<organism evidence="1">
    <name type="scientific">Fusarium oxysporum f. sp. vasinfectum 25433</name>
    <dbReference type="NCBI Taxonomy" id="1089449"/>
    <lineage>
        <taxon>Eukaryota</taxon>
        <taxon>Fungi</taxon>
        <taxon>Dikarya</taxon>
        <taxon>Ascomycota</taxon>
        <taxon>Pezizomycotina</taxon>
        <taxon>Sordariomycetes</taxon>
        <taxon>Hypocreomycetidae</taxon>
        <taxon>Hypocreales</taxon>
        <taxon>Nectriaceae</taxon>
        <taxon>Fusarium</taxon>
        <taxon>Fusarium oxysporum species complex</taxon>
    </lineage>
</organism>
<reference evidence="1" key="2">
    <citation type="submission" date="2014-03" db="EMBL/GenBank/DDBJ databases">
        <title>The Genome Annotation of Fusarium oxysporum Cotton.</title>
        <authorList>
            <consortium name="The Broad Institute Genomics Platform"/>
            <person name="Ma L.-J."/>
            <person name="Corby-Kistler H."/>
            <person name="Broz K."/>
            <person name="Gale L.R."/>
            <person name="Jonkers W."/>
            <person name="O'Donnell K."/>
            <person name="Ploetz R."/>
            <person name="Steinberg C."/>
            <person name="Schwartz D.C."/>
            <person name="VanEtten H."/>
            <person name="Zhou S."/>
            <person name="Young S.K."/>
            <person name="Zeng Q."/>
            <person name="Gargeya S."/>
            <person name="Fitzgerald M."/>
            <person name="Abouelleil A."/>
            <person name="Alvarado L."/>
            <person name="Chapman S.B."/>
            <person name="Gainer-Dewar J."/>
            <person name="Goldberg J."/>
            <person name="Griggs A."/>
            <person name="Gujja S."/>
            <person name="Hansen M."/>
            <person name="Howarth C."/>
            <person name="Imamovic A."/>
            <person name="Ireland A."/>
            <person name="Larimer J."/>
            <person name="McCowan C."/>
            <person name="Murphy C."/>
            <person name="Pearson M."/>
            <person name="Poon T.W."/>
            <person name="Priest M."/>
            <person name="Roberts A."/>
            <person name="Saif S."/>
            <person name="Shea T."/>
            <person name="Sykes S."/>
            <person name="Wortman J."/>
            <person name="Nusbaum C."/>
            <person name="Birren B."/>
        </authorList>
    </citation>
    <scope>NUCLEOTIDE SEQUENCE</scope>
    <source>
        <strain evidence="1">25433</strain>
    </source>
</reference>
<dbReference type="HOGENOM" id="CLU_834298_0_0_1"/>
<dbReference type="Proteomes" id="UP000030701">
    <property type="component" value="Unassembled WGS sequence"/>
</dbReference>
<dbReference type="EMBL" id="KK035253">
    <property type="protein sequence ID" value="EXM13998.1"/>
    <property type="molecule type" value="Genomic_DNA"/>
</dbReference>
<evidence type="ECO:0000313" key="1">
    <source>
        <dbReference type="EMBL" id="EXM13998.1"/>
    </source>
</evidence>
<dbReference type="AlphaFoldDB" id="X0KKD9"/>